<dbReference type="InterPro" id="IPR036259">
    <property type="entry name" value="MFS_trans_sf"/>
</dbReference>
<sequence length="238" mass="26059">ALPLMQSEVSYLGMGAAEQVTLLFMGGMSAGEAFGPIIGGLLLEQFGFEFTTAAFALLLVPLQVVTLLSEDKEVVQKRIRASQDVGTTSTPLLTRQVSNPNIELASAMRVPTDGECAYMYRRLPFVLNEAYDVPNSAPSHNFRRPFEKPPAERPYLTVPSLGWRRPFAPTTPQPQPAQGQQRGKAATASMYLPKRTSSKERDPWNVPDAQGTVSMGQFMSRSSDLPPLREEKGGDVNN</sequence>
<feature type="compositionally biased region" description="Basic and acidic residues" evidence="1">
    <location>
        <begin position="227"/>
        <end position="238"/>
    </location>
</feature>
<protein>
    <submittedName>
        <fullName evidence="3">Uncharacterized protein</fullName>
    </submittedName>
</protein>
<proteinExistence type="predicted"/>
<comment type="caution">
    <text evidence="3">The sequence shown here is derived from an EMBL/GenBank/DDBJ whole genome shotgun (WGS) entry which is preliminary data.</text>
</comment>
<evidence type="ECO:0000313" key="3">
    <source>
        <dbReference type="EMBL" id="CAE8651721.1"/>
    </source>
</evidence>
<dbReference type="Proteomes" id="UP000626109">
    <property type="component" value="Unassembled WGS sequence"/>
</dbReference>
<organism evidence="3 4">
    <name type="scientific">Polarella glacialis</name>
    <name type="common">Dinoflagellate</name>
    <dbReference type="NCBI Taxonomy" id="89957"/>
    <lineage>
        <taxon>Eukaryota</taxon>
        <taxon>Sar</taxon>
        <taxon>Alveolata</taxon>
        <taxon>Dinophyceae</taxon>
        <taxon>Suessiales</taxon>
        <taxon>Suessiaceae</taxon>
        <taxon>Polarella</taxon>
    </lineage>
</organism>
<dbReference type="EMBL" id="CAJNNW010010094">
    <property type="protein sequence ID" value="CAE8651721.1"/>
    <property type="molecule type" value="Genomic_DNA"/>
</dbReference>
<dbReference type="AlphaFoldDB" id="A0A813IJY2"/>
<feature type="non-terminal residue" evidence="3">
    <location>
        <position position="238"/>
    </location>
</feature>
<reference evidence="3" key="1">
    <citation type="submission" date="2021-02" db="EMBL/GenBank/DDBJ databases">
        <authorList>
            <person name="Dougan E. K."/>
            <person name="Rhodes N."/>
            <person name="Thang M."/>
            <person name="Chan C."/>
        </authorList>
    </citation>
    <scope>NUCLEOTIDE SEQUENCE</scope>
</reference>
<keyword evidence="2" id="KW-1133">Transmembrane helix</keyword>
<name>A0A813IJY2_POLGL</name>
<dbReference type="SUPFAM" id="SSF103473">
    <property type="entry name" value="MFS general substrate transporter"/>
    <property type="match status" value="1"/>
</dbReference>
<accession>A0A813IJY2</accession>
<feature type="transmembrane region" description="Helical" evidence="2">
    <location>
        <begin position="50"/>
        <end position="69"/>
    </location>
</feature>
<evidence type="ECO:0000256" key="1">
    <source>
        <dbReference type="SAM" id="MobiDB-lite"/>
    </source>
</evidence>
<feature type="region of interest" description="Disordered" evidence="1">
    <location>
        <begin position="163"/>
        <end position="238"/>
    </location>
</feature>
<feature type="transmembrane region" description="Helical" evidence="2">
    <location>
        <begin position="20"/>
        <end position="43"/>
    </location>
</feature>
<evidence type="ECO:0000313" key="4">
    <source>
        <dbReference type="Proteomes" id="UP000626109"/>
    </source>
</evidence>
<evidence type="ECO:0000256" key="2">
    <source>
        <dbReference type="SAM" id="Phobius"/>
    </source>
</evidence>
<keyword evidence="2" id="KW-0812">Transmembrane</keyword>
<feature type="compositionally biased region" description="Polar residues" evidence="1">
    <location>
        <begin position="211"/>
        <end position="223"/>
    </location>
</feature>
<keyword evidence="2" id="KW-0472">Membrane</keyword>
<gene>
    <name evidence="3" type="ORF">PGLA2088_LOCUS9201</name>
</gene>